<protein>
    <submittedName>
        <fullName evidence="3">Uncharacterized protein</fullName>
    </submittedName>
</protein>
<dbReference type="HOGENOM" id="CLU_679571_0_0_11"/>
<feature type="coiled-coil region" evidence="1">
    <location>
        <begin position="87"/>
        <end position="184"/>
    </location>
</feature>
<feature type="coiled-coil region" evidence="1">
    <location>
        <begin position="306"/>
        <end position="333"/>
    </location>
</feature>
<evidence type="ECO:0000256" key="2">
    <source>
        <dbReference type="SAM" id="MobiDB-lite"/>
    </source>
</evidence>
<accession>B5HAY1</accession>
<evidence type="ECO:0000313" key="4">
    <source>
        <dbReference type="Proteomes" id="UP000002805"/>
    </source>
</evidence>
<organism evidence="3 4">
    <name type="scientific">Streptomyces pristinaespiralis (strain ATCC 25486 / DSM 40338 / CBS 914.69 / JCM 4507 / KCC S-0507 / NBRC 13074 / NRRL 2958 / 5647)</name>
    <dbReference type="NCBI Taxonomy" id="457429"/>
    <lineage>
        <taxon>Bacteria</taxon>
        <taxon>Bacillati</taxon>
        <taxon>Actinomycetota</taxon>
        <taxon>Actinomycetes</taxon>
        <taxon>Kitasatosporales</taxon>
        <taxon>Streptomycetaceae</taxon>
        <taxon>Streptomyces</taxon>
    </lineage>
</organism>
<reference evidence="4" key="1">
    <citation type="submission" date="2008-02" db="EMBL/GenBank/DDBJ databases">
        <authorList>
            <consortium name="The Broad Institute Genome Sequencing Platform"/>
            <person name="Fischbach M."/>
            <person name="Ward D."/>
            <person name="Young S."/>
            <person name="Jaffe D."/>
            <person name="Gnerre S."/>
            <person name="Berlin A."/>
            <person name="Heiman D."/>
            <person name="Hepburn T."/>
            <person name="Sykes S."/>
            <person name="Alvarado L."/>
            <person name="Kodira C.D."/>
            <person name="Straight P."/>
            <person name="Clardy J."/>
            <person name="Hung D."/>
            <person name="Kolter R."/>
            <person name="Mekalanos J."/>
            <person name="Walker S."/>
            <person name="Walsh C.T."/>
            <person name="Lander E."/>
            <person name="Galagan J."/>
            <person name="Nusbaum C."/>
            <person name="Birren B."/>
        </authorList>
    </citation>
    <scope>NUCLEOTIDE SEQUENCE [LARGE SCALE GENOMIC DNA]</scope>
    <source>
        <strain evidence="4">ATCC 25486 / DSM 40338 / CBS 914.69 / JCM 4507 / NBRC 13074 / NRRL 2958 / 5647</strain>
    </source>
</reference>
<feature type="region of interest" description="Disordered" evidence="2">
    <location>
        <begin position="1"/>
        <end position="25"/>
    </location>
</feature>
<gene>
    <name evidence="3" type="ORF">SSDG_02390</name>
</gene>
<evidence type="ECO:0000313" key="3">
    <source>
        <dbReference type="EMBL" id="EDY63992.1"/>
    </source>
</evidence>
<feature type="region of interest" description="Disordered" evidence="2">
    <location>
        <begin position="57"/>
        <end position="84"/>
    </location>
</feature>
<sequence length="405" mass="45389">MAGGAGTPLHRHTVPLLPEGHGQEPPLLPALDHRPAPGVLAGRAHYLERDLTVVRDPRHHRVARPRRHGQRRTGRRGQEGTVQVSLSDDYSYKIRSLDSRIEDLENDLESLKTSFGYIDDLEHELRSIRSAVSDADDKADEVRSNLEDLDTEARGHIADTGRALKKLTARIQLMEANLAAADKMPRADFDSFPASWRALGVLAGKARAARTMLLTHVERDSNSSSIRSHQEAVEQRNEQYAAVLTAAETLASTAFGTPQHEQASQAFTTARHQADQYARTASHRAPYARRARAALARDRETRVRDAELLTEGIEAQKQLYQKLRNRIAEAIRARSLLPMWFVTVLGPVAPTRKTEDWLEAATSLLAYRITYNITDQVLALGGEPDDDDPGRDQWRQELTEALRHW</sequence>
<keyword evidence="1" id="KW-0175">Coiled coil</keyword>
<feature type="compositionally biased region" description="Basic residues" evidence="2">
    <location>
        <begin position="57"/>
        <end position="75"/>
    </location>
</feature>
<proteinExistence type="predicted"/>
<dbReference type="AlphaFoldDB" id="B5HAY1"/>
<dbReference type="EMBL" id="CM000950">
    <property type="protein sequence ID" value="EDY63992.1"/>
    <property type="molecule type" value="Genomic_DNA"/>
</dbReference>
<dbReference type="eggNOG" id="ENOG5033RFZ">
    <property type="taxonomic scope" value="Bacteria"/>
</dbReference>
<name>B5HAY1_STRE2</name>
<keyword evidence="4" id="KW-1185">Reference proteome</keyword>
<reference evidence="4" key="2">
    <citation type="submission" date="2009-10" db="EMBL/GenBank/DDBJ databases">
        <title>The genome sequence of Streptomyces pristinaespiralis strain ATCC 25486.</title>
        <authorList>
            <consortium name="The Broad Institute Genome Sequencing Platform"/>
            <consortium name="Broad Institute Microbial Sequencing Center"/>
            <person name="Fischbach M."/>
            <person name="Godfrey P."/>
            <person name="Ward D."/>
            <person name="Young S."/>
            <person name="Zeng Q."/>
            <person name="Koehrsen M."/>
            <person name="Alvarado L."/>
            <person name="Berlin A.M."/>
            <person name="Bochicchio J."/>
            <person name="Borenstein D."/>
            <person name="Chapman S.B."/>
            <person name="Chen Z."/>
            <person name="Engels R."/>
            <person name="Freedman E."/>
            <person name="Gellesch M."/>
            <person name="Goldberg J."/>
            <person name="Griggs A."/>
            <person name="Gujja S."/>
            <person name="Heilman E.R."/>
            <person name="Heiman D.I."/>
            <person name="Hepburn T.A."/>
            <person name="Howarth C."/>
            <person name="Jen D."/>
            <person name="Larson L."/>
            <person name="Lewis B."/>
            <person name="Mehta T."/>
            <person name="Park D."/>
            <person name="Pearson M."/>
            <person name="Richards J."/>
            <person name="Roberts A."/>
            <person name="Saif S."/>
            <person name="Shea T.D."/>
            <person name="Shenoy N."/>
            <person name="Sisk P."/>
            <person name="Stolte C."/>
            <person name="Sykes S.N."/>
            <person name="Thomson T."/>
            <person name="Walk T."/>
            <person name="White J."/>
            <person name="Yandava C."/>
            <person name="Straight P."/>
            <person name="Clardy J."/>
            <person name="Hung D."/>
            <person name="Kolter R."/>
            <person name="Mekalanos J."/>
            <person name="Walker S."/>
            <person name="Walsh C.T."/>
            <person name="Wieland-Brown L.C."/>
            <person name="Haas B."/>
            <person name="Nusbaum C."/>
            <person name="Birren B."/>
        </authorList>
    </citation>
    <scope>NUCLEOTIDE SEQUENCE [LARGE SCALE GENOMIC DNA]</scope>
    <source>
        <strain evidence="4">ATCC 25486 / DSM 40338 / CBS 914.69 / JCM 4507 / NBRC 13074 / NRRL 2958 / 5647</strain>
    </source>
</reference>
<dbReference type="Proteomes" id="UP000002805">
    <property type="component" value="Chromosome"/>
</dbReference>
<evidence type="ECO:0000256" key="1">
    <source>
        <dbReference type="SAM" id="Coils"/>
    </source>
</evidence>